<dbReference type="AlphaFoldDB" id="A0A0F9IS05"/>
<gene>
    <name evidence="1" type="ORF">LCGC14_1622870</name>
</gene>
<proteinExistence type="predicted"/>
<reference evidence="1" key="1">
    <citation type="journal article" date="2015" name="Nature">
        <title>Complex archaea that bridge the gap between prokaryotes and eukaryotes.</title>
        <authorList>
            <person name="Spang A."/>
            <person name="Saw J.H."/>
            <person name="Jorgensen S.L."/>
            <person name="Zaremba-Niedzwiedzka K."/>
            <person name="Martijn J."/>
            <person name="Lind A.E."/>
            <person name="van Eijk R."/>
            <person name="Schleper C."/>
            <person name="Guy L."/>
            <person name="Ettema T.J."/>
        </authorList>
    </citation>
    <scope>NUCLEOTIDE SEQUENCE</scope>
</reference>
<evidence type="ECO:0000313" key="1">
    <source>
        <dbReference type="EMBL" id="KKM22679.1"/>
    </source>
</evidence>
<name>A0A0F9IS05_9ZZZZ</name>
<sequence length="134" mass="14943">MTRISTDATLVAFLLADVSLVKLTEQRIWGGVSSPPRGVDYKPDQGGAICLMTAAGRDDYTDLLRHELVQFKCYAKTRAKADTLAGVLHGALQNKHNEKMKWARRTTTSRVLAEPETGWVYAFTQYATMIHQEA</sequence>
<comment type="caution">
    <text evidence="1">The sequence shown here is derived from an EMBL/GenBank/DDBJ whole genome shotgun (WGS) entry which is preliminary data.</text>
</comment>
<organism evidence="1">
    <name type="scientific">marine sediment metagenome</name>
    <dbReference type="NCBI Taxonomy" id="412755"/>
    <lineage>
        <taxon>unclassified sequences</taxon>
        <taxon>metagenomes</taxon>
        <taxon>ecological metagenomes</taxon>
    </lineage>
</organism>
<dbReference type="EMBL" id="LAZR01013284">
    <property type="protein sequence ID" value="KKM22679.1"/>
    <property type="molecule type" value="Genomic_DNA"/>
</dbReference>
<accession>A0A0F9IS05</accession>
<evidence type="ECO:0008006" key="2">
    <source>
        <dbReference type="Google" id="ProtNLM"/>
    </source>
</evidence>
<protein>
    <recommendedName>
        <fullName evidence="2">DUF3168 domain-containing protein</fullName>
    </recommendedName>
</protein>